<accession>A0A517L1J0</accession>
<dbReference type="PANTHER" id="PTHR40788">
    <property type="entry name" value="CLR5 DOMAIN-CONTAINING PROTEIN-RELATED"/>
    <property type="match status" value="1"/>
</dbReference>
<organism evidence="2 3">
    <name type="scientific">Venturia effusa</name>
    <dbReference type="NCBI Taxonomy" id="50376"/>
    <lineage>
        <taxon>Eukaryota</taxon>
        <taxon>Fungi</taxon>
        <taxon>Dikarya</taxon>
        <taxon>Ascomycota</taxon>
        <taxon>Pezizomycotina</taxon>
        <taxon>Dothideomycetes</taxon>
        <taxon>Pleosporomycetidae</taxon>
        <taxon>Venturiales</taxon>
        <taxon>Venturiaceae</taxon>
        <taxon>Venturia</taxon>
    </lineage>
</organism>
<reference evidence="2 3" key="1">
    <citation type="submission" date="2019-07" db="EMBL/GenBank/DDBJ databases">
        <title>Finished genome of Venturia effusa.</title>
        <authorList>
            <person name="Young C.A."/>
            <person name="Cox M.P."/>
            <person name="Ganley A.R.D."/>
            <person name="David W.J."/>
        </authorList>
    </citation>
    <scope>NUCLEOTIDE SEQUENCE [LARGE SCALE GENOMIC DNA]</scope>
    <source>
        <strain evidence="3">albino</strain>
    </source>
</reference>
<protein>
    <submittedName>
        <fullName evidence="2">Uncharacterized protein</fullName>
    </submittedName>
</protein>
<keyword evidence="3" id="KW-1185">Reference proteome</keyword>
<evidence type="ECO:0000313" key="2">
    <source>
        <dbReference type="EMBL" id="QDS69502.1"/>
    </source>
</evidence>
<name>A0A517L1J0_9PEZI</name>
<dbReference type="PANTHER" id="PTHR40788:SF2">
    <property type="entry name" value="CLR5 DOMAIN-CONTAINING PROTEIN"/>
    <property type="match status" value="1"/>
</dbReference>
<evidence type="ECO:0000313" key="3">
    <source>
        <dbReference type="Proteomes" id="UP000316270"/>
    </source>
</evidence>
<feature type="region of interest" description="Disordered" evidence="1">
    <location>
        <begin position="1"/>
        <end position="22"/>
    </location>
</feature>
<dbReference type="STRING" id="50376.A0A517L1J0"/>
<proteinExistence type="predicted"/>
<dbReference type="OrthoDB" id="2922289at2759"/>
<dbReference type="EMBL" id="CP042187">
    <property type="protein sequence ID" value="QDS69502.1"/>
    <property type="molecule type" value="Genomic_DNA"/>
</dbReference>
<sequence>MESASNHAISSPPSVPTSSALPNTQAKTIFGTMAERSLQTIIQASGKLEIGNGPQPWVLDKIADCERHYGEMSDEQRKKLEQREHDRVTDADKFYDTVNPSGGDQAGVFSFLTLEKAQSEMHQRSTTILATWNQLRKVVLSHEVIIRNRWFKKSGIKKRSILVEAFPKISREHNPAFMDYQRACKHRGSDLPQESPCGPQCAPPDCRTTKVSREAALWPHLNVEDLSTQRSLLMLLNARAHHHPKLFAAQDGEVAVSAFDMRAVHQPYLHGHEMHFNDAEGQPYATLEKVNLKTAGIDLELPRGMHGGIGLVVLEIQEKTVSILLRLCEIILHDINPLSICSPSTSIQQDLQPLSAACNQNTMEQVSLRVLGAEAPYQVPSKPNLRHSFIMASARAEAAREHFWAMREDPGYYLEELEVSRVSHGCIGRGHKPLSTWKQIISWTINAALFKVSLWEMVQTSIFTAMTYDSVLSADSSLQDPQDLPLAYLNIIIQTTDVLQTASAWFRVDLTLGVFNSPKIAHLWQEDSYKRGIGLVLKDTRSRDLLAQLLSDISTGSPFAGDRITHHIERVFEADPSQKNRLTPFIWEQLADVEATEAIHLQIRRLCPKLVFPWHAGTLRLCEHRRENANQNLNRQLMEGMREIVKAVKSANLTKYGSPEGRVFDYPAEKASTAKQVLQMQAAERRLDAFWSHVDDVVKEKLGKTFGEWNPALDFSDRTLHRTLDWVPSTQKKGTSSSVSLAGANLAFENSTREDGPVKYLPTTNKEKVKTRGDTTLSQNDGLEDEQAAETEELADGTPTVIKLKQRDFKVFQTLFHQPSQEKLTLGQVKWIDFVHAMAASGFTFPSVGGSVWQFVPQSGLRAINFHEPHPENKIRFTIARCMGRRLSRAYGWTSETFVLED</sequence>
<feature type="region of interest" description="Disordered" evidence="1">
    <location>
        <begin position="754"/>
        <end position="792"/>
    </location>
</feature>
<feature type="compositionally biased region" description="Acidic residues" evidence="1">
    <location>
        <begin position="782"/>
        <end position="792"/>
    </location>
</feature>
<gene>
    <name evidence="2" type="ORF">FKW77_006928</name>
</gene>
<evidence type="ECO:0000256" key="1">
    <source>
        <dbReference type="SAM" id="MobiDB-lite"/>
    </source>
</evidence>
<dbReference type="Proteomes" id="UP000316270">
    <property type="component" value="Chromosome 3"/>
</dbReference>
<dbReference type="AlphaFoldDB" id="A0A517L1J0"/>